<evidence type="ECO:0000313" key="3">
    <source>
        <dbReference type="Proteomes" id="UP000050761"/>
    </source>
</evidence>
<keyword evidence="1" id="KW-0732">Signal</keyword>
<keyword evidence="3" id="KW-1185">Reference proteome</keyword>
<gene>
    <name evidence="2" type="ORF">HPBE_LOCUS19337</name>
</gene>
<evidence type="ECO:0000313" key="4">
    <source>
        <dbReference type="WBParaSite" id="HPBE_0001933801-mRNA-1"/>
    </source>
</evidence>
<sequence>MLVAYLLLTASIAAVGQGSQLLFVLKEGVTALRNVSDCDHPSILGVKHFRFDKESVNGKYPLHTTAKADDCRLSDLLKMNFTDPEPFPNKGDVSDSREHATQARAFCTRGEGPTARRIPHYFNCEDGTWSDYDRYNRC</sequence>
<proteinExistence type="predicted"/>
<dbReference type="EMBL" id="UZAH01031296">
    <property type="protein sequence ID" value="VDP14813.1"/>
    <property type="molecule type" value="Genomic_DNA"/>
</dbReference>
<feature type="chain" id="PRO_5044551976" evidence="1">
    <location>
        <begin position="19"/>
        <end position="138"/>
    </location>
</feature>
<accession>A0A183GB84</accession>
<organism evidence="3 4">
    <name type="scientific">Heligmosomoides polygyrus</name>
    <name type="common">Parasitic roundworm</name>
    <dbReference type="NCBI Taxonomy" id="6339"/>
    <lineage>
        <taxon>Eukaryota</taxon>
        <taxon>Metazoa</taxon>
        <taxon>Ecdysozoa</taxon>
        <taxon>Nematoda</taxon>
        <taxon>Chromadorea</taxon>
        <taxon>Rhabditida</taxon>
        <taxon>Rhabditina</taxon>
        <taxon>Rhabditomorpha</taxon>
        <taxon>Strongyloidea</taxon>
        <taxon>Heligmosomidae</taxon>
        <taxon>Heligmosomoides</taxon>
    </lineage>
</organism>
<name>A0A183GB84_HELPZ</name>
<evidence type="ECO:0000313" key="2">
    <source>
        <dbReference type="EMBL" id="VDP14813.1"/>
    </source>
</evidence>
<dbReference type="AlphaFoldDB" id="A0A183GB84"/>
<reference evidence="4" key="2">
    <citation type="submission" date="2019-09" db="UniProtKB">
        <authorList>
            <consortium name="WormBaseParasite"/>
        </authorList>
    </citation>
    <scope>IDENTIFICATION</scope>
</reference>
<feature type="signal peptide" evidence="1">
    <location>
        <begin position="1"/>
        <end position="18"/>
    </location>
</feature>
<dbReference type="WBParaSite" id="HPBE_0001933801-mRNA-1">
    <property type="protein sequence ID" value="HPBE_0001933801-mRNA-1"/>
    <property type="gene ID" value="HPBE_0001933801"/>
</dbReference>
<protein>
    <submittedName>
        <fullName evidence="4">ANK_REP_REGION domain-containing protein</fullName>
    </submittedName>
</protein>
<dbReference type="Proteomes" id="UP000050761">
    <property type="component" value="Unassembled WGS sequence"/>
</dbReference>
<reference evidence="2 3" key="1">
    <citation type="submission" date="2018-11" db="EMBL/GenBank/DDBJ databases">
        <authorList>
            <consortium name="Pathogen Informatics"/>
        </authorList>
    </citation>
    <scope>NUCLEOTIDE SEQUENCE [LARGE SCALE GENOMIC DNA]</scope>
</reference>
<evidence type="ECO:0000256" key="1">
    <source>
        <dbReference type="SAM" id="SignalP"/>
    </source>
</evidence>
<accession>A0A3P8EZB7</accession>